<keyword evidence="1" id="KW-0472">Membrane</keyword>
<dbReference type="EMBL" id="LHXU01000008">
    <property type="protein sequence ID" value="KXB00590.1"/>
    <property type="molecule type" value="Genomic_DNA"/>
</dbReference>
<sequence>MPSREEHVRHCKNLYGYGFKEIHKWMDGTVRSRGQSHRVDRHNIKKTPDKAYDIFKDKVPRRYRKYIKDAVKDHIELDKRERSSSKTSYKKGQKYENPEEIGISEVAIFIIAFILFALPIMYGIGFEYALCISFSFGLSGLVTTKAGLWSVLIPAFAIGVSFWLFNPGFDIYSIYLLSIGIFLGAVAGIGLRKTIKGLPVT</sequence>
<gene>
    <name evidence="2" type="ORF">AKJ40_01160</name>
</gene>
<evidence type="ECO:0000313" key="2">
    <source>
        <dbReference type="EMBL" id="KXB00590.1"/>
    </source>
</evidence>
<keyword evidence="1" id="KW-1133">Transmembrane helix</keyword>
<organism evidence="2 3">
    <name type="scientific">candidate division MSBL1 archaeon SCGC-AAA259M10</name>
    <dbReference type="NCBI Taxonomy" id="1698270"/>
    <lineage>
        <taxon>Archaea</taxon>
        <taxon>Methanobacteriati</taxon>
        <taxon>Methanobacteriota</taxon>
        <taxon>candidate division MSBL1</taxon>
    </lineage>
</organism>
<proteinExistence type="predicted"/>
<reference evidence="2 3" key="1">
    <citation type="journal article" date="2016" name="Sci. Rep.">
        <title>Metabolic traits of an uncultured archaeal lineage -MSBL1- from brine pools of the Red Sea.</title>
        <authorList>
            <person name="Mwirichia R."/>
            <person name="Alam I."/>
            <person name="Rashid M."/>
            <person name="Vinu M."/>
            <person name="Ba-Alawi W."/>
            <person name="Anthony Kamau A."/>
            <person name="Kamanda Ngugi D."/>
            <person name="Goker M."/>
            <person name="Klenk H.P."/>
            <person name="Bajic V."/>
            <person name="Stingl U."/>
        </authorList>
    </citation>
    <scope>NUCLEOTIDE SEQUENCE [LARGE SCALE GENOMIC DNA]</scope>
    <source>
        <strain evidence="2">SCGC-AAA259M10</strain>
    </source>
</reference>
<feature type="transmembrane region" description="Helical" evidence="1">
    <location>
        <begin position="106"/>
        <end position="134"/>
    </location>
</feature>
<protein>
    <submittedName>
        <fullName evidence="2">Uncharacterized protein</fullName>
    </submittedName>
</protein>
<evidence type="ECO:0000256" key="1">
    <source>
        <dbReference type="SAM" id="Phobius"/>
    </source>
</evidence>
<name>A0A133V2C2_9EURY</name>
<dbReference type="Proteomes" id="UP000070341">
    <property type="component" value="Unassembled WGS sequence"/>
</dbReference>
<keyword evidence="1" id="KW-0812">Transmembrane</keyword>
<feature type="transmembrane region" description="Helical" evidence="1">
    <location>
        <begin position="146"/>
        <end position="165"/>
    </location>
</feature>
<accession>A0A133V2C2</accession>
<dbReference type="AlphaFoldDB" id="A0A133V2C2"/>
<feature type="transmembrane region" description="Helical" evidence="1">
    <location>
        <begin position="171"/>
        <end position="191"/>
    </location>
</feature>
<comment type="caution">
    <text evidence="2">The sequence shown here is derived from an EMBL/GenBank/DDBJ whole genome shotgun (WGS) entry which is preliminary data.</text>
</comment>
<evidence type="ECO:0000313" key="3">
    <source>
        <dbReference type="Proteomes" id="UP000070341"/>
    </source>
</evidence>
<keyword evidence="3" id="KW-1185">Reference proteome</keyword>